<organism evidence="1 2">
    <name type="scientific">Ficus carica</name>
    <name type="common">Common fig</name>
    <dbReference type="NCBI Taxonomy" id="3494"/>
    <lineage>
        <taxon>Eukaryota</taxon>
        <taxon>Viridiplantae</taxon>
        <taxon>Streptophyta</taxon>
        <taxon>Embryophyta</taxon>
        <taxon>Tracheophyta</taxon>
        <taxon>Spermatophyta</taxon>
        <taxon>Magnoliopsida</taxon>
        <taxon>eudicotyledons</taxon>
        <taxon>Gunneridae</taxon>
        <taxon>Pentapetalae</taxon>
        <taxon>rosids</taxon>
        <taxon>fabids</taxon>
        <taxon>Rosales</taxon>
        <taxon>Moraceae</taxon>
        <taxon>Ficeae</taxon>
        <taxon>Ficus</taxon>
    </lineage>
</organism>
<gene>
    <name evidence="1" type="ORF">TIFTF001_000122</name>
</gene>
<evidence type="ECO:0000313" key="2">
    <source>
        <dbReference type="Proteomes" id="UP001187192"/>
    </source>
</evidence>
<accession>A0AA88CNH3</accession>
<comment type="caution">
    <text evidence="1">The sequence shown here is derived from an EMBL/GenBank/DDBJ whole genome shotgun (WGS) entry which is preliminary data.</text>
</comment>
<name>A0AA88CNH3_FICCA</name>
<evidence type="ECO:0000313" key="1">
    <source>
        <dbReference type="EMBL" id="GMN23426.1"/>
    </source>
</evidence>
<protein>
    <submittedName>
        <fullName evidence="1">Uncharacterized protein</fullName>
    </submittedName>
</protein>
<reference evidence="1" key="1">
    <citation type="submission" date="2023-07" db="EMBL/GenBank/DDBJ databases">
        <title>draft genome sequence of fig (Ficus carica).</title>
        <authorList>
            <person name="Takahashi T."/>
            <person name="Nishimura K."/>
        </authorList>
    </citation>
    <scope>NUCLEOTIDE SEQUENCE</scope>
</reference>
<keyword evidence="2" id="KW-1185">Reference proteome</keyword>
<dbReference type="AlphaFoldDB" id="A0AA88CNH3"/>
<sequence>MREGKWGVASTATRLLNYLQPPNKLKKRHVFEIMQNRLRQHVSHPRVDDESSASRQEARFRHKYSRSYFVPHLLTYTCPRINYQRAQDDSETCRLEDPGTTLRRQENDWRAIGRSVELNKES</sequence>
<proteinExistence type="predicted"/>
<dbReference type="EMBL" id="BTGU01000001">
    <property type="protein sequence ID" value="GMN23426.1"/>
    <property type="molecule type" value="Genomic_DNA"/>
</dbReference>
<dbReference type="Proteomes" id="UP001187192">
    <property type="component" value="Unassembled WGS sequence"/>
</dbReference>